<dbReference type="Proteomes" id="UP001591681">
    <property type="component" value="Unassembled WGS sequence"/>
</dbReference>
<dbReference type="InterPro" id="IPR027862">
    <property type="entry name" value="DUF4534"/>
</dbReference>
<name>A0ABD1KMA8_9TELE</name>
<dbReference type="AlphaFoldDB" id="A0ABD1KMA8"/>
<dbReference type="Pfam" id="PF15049">
    <property type="entry name" value="DUF4534"/>
    <property type="match status" value="1"/>
</dbReference>
<dbReference type="PANTHER" id="PTHR34928:SF3">
    <property type="entry name" value="TRANSMEMBRANE PROTEIN 217B-RELATED"/>
    <property type="match status" value="1"/>
</dbReference>
<keyword evidence="3" id="KW-1185">Reference proteome</keyword>
<organism evidence="2 3">
    <name type="scientific">Coilia grayii</name>
    <name type="common">Gray's grenadier anchovy</name>
    <dbReference type="NCBI Taxonomy" id="363190"/>
    <lineage>
        <taxon>Eukaryota</taxon>
        <taxon>Metazoa</taxon>
        <taxon>Chordata</taxon>
        <taxon>Craniata</taxon>
        <taxon>Vertebrata</taxon>
        <taxon>Euteleostomi</taxon>
        <taxon>Actinopterygii</taxon>
        <taxon>Neopterygii</taxon>
        <taxon>Teleostei</taxon>
        <taxon>Clupei</taxon>
        <taxon>Clupeiformes</taxon>
        <taxon>Clupeoidei</taxon>
        <taxon>Engraulidae</taxon>
        <taxon>Coilinae</taxon>
        <taxon>Coilia</taxon>
    </lineage>
</organism>
<evidence type="ECO:0000313" key="3">
    <source>
        <dbReference type="Proteomes" id="UP001591681"/>
    </source>
</evidence>
<dbReference type="EMBL" id="JBHFQA010000004">
    <property type="protein sequence ID" value="KAL2100253.1"/>
    <property type="molecule type" value="Genomic_DNA"/>
</dbReference>
<keyword evidence="1" id="KW-0472">Membrane</keyword>
<keyword evidence="1" id="KW-1133">Transmembrane helix</keyword>
<keyword evidence="1" id="KW-0812">Transmembrane</keyword>
<accession>A0ABD1KMA8</accession>
<feature type="transmembrane region" description="Helical" evidence="1">
    <location>
        <begin position="65"/>
        <end position="86"/>
    </location>
</feature>
<feature type="transmembrane region" description="Helical" evidence="1">
    <location>
        <begin position="21"/>
        <end position="45"/>
    </location>
</feature>
<gene>
    <name evidence="2" type="ORF">ACEWY4_004647</name>
</gene>
<protein>
    <submittedName>
        <fullName evidence="2">Uncharacterized protein</fullName>
    </submittedName>
</protein>
<sequence>MKLLVAEGFCGMTPRDGSIVGGLYFVMVGVMQIVFEAGNLCNALAGPANGTNGTEVPFTGIQCYYSLIALELFCVVMAVLMLASTWTQRSVGLLGFGVWLTLYDLALVAITSLLHIEMRKVGLKLESLAWYGVACRIATDPFWLVFVITHGLQLHEEKTHHEESRKKRTVDHKPGVVKFKGFDSGI</sequence>
<evidence type="ECO:0000256" key="1">
    <source>
        <dbReference type="SAM" id="Phobius"/>
    </source>
</evidence>
<comment type="caution">
    <text evidence="2">The sequence shown here is derived from an EMBL/GenBank/DDBJ whole genome shotgun (WGS) entry which is preliminary data.</text>
</comment>
<dbReference type="PANTHER" id="PTHR34928">
    <property type="entry name" value="TRANSMEMBRANE PROTEIN 217"/>
    <property type="match status" value="1"/>
</dbReference>
<reference evidence="2 3" key="1">
    <citation type="submission" date="2024-09" db="EMBL/GenBank/DDBJ databases">
        <title>A chromosome-level genome assembly of Gray's grenadier anchovy, Coilia grayii.</title>
        <authorList>
            <person name="Fu Z."/>
        </authorList>
    </citation>
    <scope>NUCLEOTIDE SEQUENCE [LARGE SCALE GENOMIC DNA]</scope>
    <source>
        <strain evidence="2">G4</strain>
        <tissue evidence="2">Muscle</tissue>
    </source>
</reference>
<proteinExistence type="predicted"/>
<evidence type="ECO:0000313" key="2">
    <source>
        <dbReference type="EMBL" id="KAL2100253.1"/>
    </source>
</evidence>
<feature type="transmembrane region" description="Helical" evidence="1">
    <location>
        <begin position="93"/>
        <end position="116"/>
    </location>
</feature>